<accession>K8E6C8</accession>
<dbReference type="RefSeq" id="WP_015077353.1">
    <property type="nucleotide sequence ID" value="NC_019425.2"/>
</dbReference>
<dbReference type="OrthoDB" id="9798454at2"/>
<dbReference type="Gene3D" id="3.40.50.360">
    <property type="match status" value="1"/>
</dbReference>
<dbReference type="GO" id="GO:0005829">
    <property type="term" value="C:cytosol"/>
    <property type="evidence" value="ECO:0007669"/>
    <property type="project" value="TreeGrafter"/>
</dbReference>
<dbReference type="STRING" id="1234679.BN424_2913"/>
<keyword evidence="2 4" id="KW-0560">Oxidoreductase</keyword>
<evidence type="ECO:0000313" key="5">
    <source>
        <dbReference type="Proteomes" id="UP000000212"/>
    </source>
</evidence>
<evidence type="ECO:0000313" key="4">
    <source>
        <dbReference type="EMBL" id="CCO12334.2"/>
    </source>
</evidence>
<dbReference type="PANTHER" id="PTHR10204:SF34">
    <property type="entry name" value="NAD(P)H DEHYDROGENASE [QUINONE] 1 ISOFORM 1"/>
    <property type="match status" value="1"/>
</dbReference>
<protein>
    <submittedName>
        <fullName evidence="4">Flavodoxin-like fold family protein</fullName>
        <ecNumber evidence="4">1.6.99.-</ecNumber>
    </submittedName>
</protein>
<dbReference type="EC" id="1.6.99.-" evidence="4"/>
<evidence type="ECO:0000259" key="3">
    <source>
        <dbReference type="Pfam" id="PF02525"/>
    </source>
</evidence>
<feature type="domain" description="Flavodoxin-like fold" evidence="3">
    <location>
        <begin position="1"/>
        <end position="176"/>
    </location>
</feature>
<dbReference type="HOGENOM" id="CLU_058643_1_0_9"/>
<sequence>MNIVIVYNHPYKGSFCHALLESTIKGAKLAGHTVDIIDLDSDKFNPVMSGQDLLAFRNHEASDPQAIDYINRIKKADHLVLIFPIWWELMPAMMKGFIDKVIFPGSTYNYTKSGYGMISTLTKLKSTTIITTMNTPKIIYRFIFGNALQKALIKGTLKKSGLKNVKWHSFNMVKASSDTTRKKWLKLIEKKFSHK</sequence>
<reference evidence="5" key="1">
    <citation type="journal article" date="2013" name="Genome Announc.">
        <title>Complete Chromosome Sequence of Carnobacterium maltaromaticum LMA 28.</title>
        <authorList>
            <person name="Cailliez-Grimal C."/>
            <person name="Chaillou S."/>
            <person name="Anba-Mondoloni J."/>
            <person name="Loux V."/>
            <person name="Afzal M.I."/>
            <person name="Rahman A."/>
            <person name="Kergourlay G."/>
            <person name="Champomier-Verges M.C."/>
            <person name="Zagorec M."/>
            <person name="Dalgaard P."/>
            <person name="Leisner J.J."/>
            <person name="Prevost H."/>
            <person name="Revol-Junelles A.M."/>
            <person name="Borges F."/>
        </authorList>
    </citation>
    <scope>NUCLEOTIDE SEQUENCE</scope>
    <source>
        <strain evidence="5">LMA28</strain>
    </source>
</reference>
<dbReference type="Pfam" id="PF02525">
    <property type="entry name" value="Flavodoxin_2"/>
    <property type="match status" value="1"/>
</dbReference>
<comment type="similarity">
    <text evidence="1">Belongs to the NAD(P)H dehydrogenase (quinone) family.</text>
</comment>
<evidence type="ECO:0000256" key="2">
    <source>
        <dbReference type="ARBA" id="ARBA00023002"/>
    </source>
</evidence>
<evidence type="ECO:0000256" key="1">
    <source>
        <dbReference type="ARBA" id="ARBA00006252"/>
    </source>
</evidence>
<dbReference type="InterPro" id="IPR051545">
    <property type="entry name" value="NAD(P)H_dehydrogenase_qn"/>
</dbReference>
<dbReference type="GO" id="GO:0003955">
    <property type="term" value="F:NAD(P)H dehydrogenase (quinone) activity"/>
    <property type="evidence" value="ECO:0007669"/>
    <property type="project" value="TreeGrafter"/>
</dbReference>
<keyword evidence="5" id="KW-1185">Reference proteome</keyword>
<dbReference type="eggNOG" id="COG2249">
    <property type="taxonomic scope" value="Bacteria"/>
</dbReference>
<dbReference type="AlphaFoldDB" id="K8E6C8"/>
<name>K8E6C8_CARML</name>
<dbReference type="SUPFAM" id="SSF52218">
    <property type="entry name" value="Flavoproteins"/>
    <property type="match status" value="1"/>
</dbReference>
<gene>
    <name evidence="4" type="ORF">BN424_2913</name>
</gene>
<organism evidence="4 5">
    <name type="scientific">Carnobacterium maltaromaticum LMA28</name>
    <dbReference type="NCBI Taxonomy" id="1234679"/>
    <lineage>
        <taxon>Bacteria</taxon>
        <taxon>Bacillati</taxon>
        <taxon>Bacillota</taxon>
        <taxon>Bacilli</taxon>
        <taxon>Lactobacillales</taxon>
        <taxon>Carnobacteriaceae</taxon>
        <taxon>Carnobacterium</taxon>
    </lineage>
</organism>
<dbReference type="PANTHER" id="PTHR10204">
    <property type="entry name" value="NAD P H OXIDOREDUCTASE-RELATED"/>
    <property type="match status" value="1"/>
</dbReference>
<dbReference type="InterPro" id="IPR029039">
    <property type="entry name" value="Flavoprotein-like_sf"/>
</dbReference>
<proteinExistence type="inferred from homology"/>
<dbReference type="EMBL" id="HE999757">
    <property type="protein sequence ID" value="CCO12334.2"/>
    <property type="molecule type" value="Genomic_DNA"/>
</dbReference>
<dbReference type="InterPro" id="IPR003680">
    <property type="entry name" value="Flavodoxin_fold"/>
</dbReference>
<dbReference type="KEGG" id="cml:BN424_2913"/>
<dbReference type="Proteomes" id="UP000000212">
    <property type="component" value="Chromosome"/>
</dbReference>